<feature type="region of interest" description="Disordered" evidence="1">
    <location>
        <begin position="109"/>
        <end position="176"/>
    </location>
</feature>
<dbReference type="EMBL" id="NWUJ01000006">
    <property type="protein sequence ID" value="PFH34609.1"/>
    <property type="molecule type" value="Genomic_DNA"/>
</dbReference>
<feature type="compositionally biased region" description="Low complexity" evidence="1">
    <location>
        <begin position="119"/>
        <end position="134"/>
    </location>
</feature>
<gene>
    <name evidence="2" type="ORF">BESB_066420</name>
</gene>
<dbReference type="AlphaFoldDB" id="A0A2A9M9N3"/>
<proteinExistence type="predicted"/>
<sequence>MEDAKLQAIHDHLSQKKQERGSRGGLGKGSAALRVAPPQPAPEGNGHVYFSEDDDEKKRRKQKKQGAGTETKGASEPWPSTSPLYGFFIRGGTLAPSAPAEQDAFMDKLKKARRRGSHSSAEGEALASQASASSSREKKAEAASPRAAEKRKKKRREEEVPDEEAEADDEPQVEIQKKKRVKEAEGVGGDVSCASIVPLPNARVLRLSLSRASIPSASAETPSLEAAVAALVAREAVAALSPAKKSATTPSAFLVLAGSGPVARVALETGCVLKKLKKAQLTHISGLLRLGAQNDTRLFGTFLEGADDGAGVAVSGSFQVGAAACRADHDKASAVARLQPVPLAAGKKTVQGLGGNRAEL</sequence>
<evidence type="ECO:0000313" key="3">
    <source>
        <dbReference type="Proteomes" id="UP000224006"/>
    </source>
</evidence>
<feature type="compositionally biased region" description="Acidic residues" evidence="1">
    <location>
        <begin position="159"/>
        <end position="172"/>
    </location>
</feature>
<accession>A0A2A9M9N3</accession>
<name>A0A2A9M9N3_BESBE</name>
<feature type="region of interest" description="Disordered" evidence="1">
    <location>
        <begin position="1"/>
        <end position="97"/>
    </location>
</feature>
<comment type="caution">
    <text evidence="2">The sequence shown here is derived from an EMBL/GenBank/DDBJ whole genome shotgun (WGS) entry which is preliminary data.</text>
</comment>
<dbReference type="RefSeq" id="XP_029218618.1">
    <property type="nucleotide sequence ID" value="XM_029365035.1"/>
</dbReference>
<dbReference type="GeneID" id="40311568"/>
<dbReference type="Proteomes" id="UP000224006">
    <property type="component" value="Chromosome VI"/>
</dbReference>
<evidence type="ECO:0000256" key="1">
    <source>
        <dbReference type="SAM" id="MobiDB-lite"/>
    </source>
</evidence>
<organism evidence="2 3">
    <name type="scientific">Besnoitia besnoiti</name>
    <name type="common">Apicomplexan protozoan</name>
    <dbReference type="NCBI Taxonomy" id="94643"/>
    <lineage>
        <taxon>Eukaryota</taxon>
        <taxon>Sar</taxon>
        <taxon>Alveolata</taxon>
        <taxon>Apicomplexa</taxon>
        <taxon>Conoidasida</taxon>
        <taxon>Coccidia</taxon>
        <taxon>Eucoccidiorida</taxon>
        <taxon>Eimeriorina</taxon>
        <taxon>Sarcocystidae</taxon>
        <taxon>Besnoitia</taxon>
    </lineage>
</organism>
<protein>
    <submittedName>
        <fullName evidence="2">Uncharacterized protein</fullName>
    </submittedName>
</protein>
<evidence type="ECO:0000313" key="2">
    <source>
        <dbReference type="EMBL" id="PFH34609.1"/>
    </source>
</evidence>
<dbReference type="KEGG" id="bbes:BESB_066420"/>
<keyword evidence="3" id="KW-1185">Reference proteome</keyword>
<dbReference type="VEuPathDB" id="ToxoDB:BESB_066420"/>
<feature type="compositionally biased region" description="Basic and acidic residues" evidence="1">
    <location>
        <begin position="1"/>
        <end position="22"/>
    </location>
</feature>
<reference evidence="2 3" key="1">
    <citation type="submission" date="2017-09" db="EMBL/GenBank/DDBJ databases">
        <title>Genome sequencing of Besnoitia besnoiti strain Bb-Ger1.</title>
        <authorList>
            <person name="Schares G."/>
            <person name="Venepally P."/>
            <person name="Lorenzi H.A."/>
        </authorList>
    </citation>
    <scope>NUCLEOTIDE SEQUENCE [LARGE SCALE GENOMIC DNA]</scope>
    <source>
        <strain evidence="2 3">Bb-Ger1</strain>
    </source>
</reference>
<dbReference type="OrthoDB" id="332366at2759"/>